<comment type="similarity">
    <text evidence="2">Belongs to the eukaryotic ribosomal protein eL24 family.</text>
</comment>
<evidence type="ECO:0000256" key="7">
    <source>
        <dbReference type="ARBA" id="ARBA00064137"/>
    </source>
</evidence>
<dbReference type="InterPro" id="IPR056366">
    <property type="entry name" value="Ribosomal_eL24"/>
</dbReference>
<dbReference type="Proteomes" id="UP000288716">
    <property type="component" value="Unassembled WGS sequence"/>
</dbReference>
<dbReference type="GO" id="GO:0003735">
    <property type="term" value="F:structural constituent of ribosome"/>
    <property type="evidence" value="ECO:0007669"/>
    <property type="project" value="InterPro"/>
</dbReference>
<feature type="domain" description="TRASH" evidence="9">
    <location>
        <begin position="6"/>
        <end position="44"/>
    </location>
</feature>
<dbReference type="PANTHER" id="PTHR10792:SF8">
    <property type="entry name" value="RIBOSOME BIOGENESIS PROTEIN RLP24-RELATED"/>
    <property type="match status" value="1"/>
</dbReference>
<dbReference type="Pfam" id="PF01246">
    <property type="entry name" value="Ribosomal_L24e"/>
    <property type="match status" value="1"/>
</dbReference>
<evidence type="ECO:0000256" key="6">
    <source>
        <dbReference type="ARBA" id="ARBA00059003"/>
    </source>
</evidence>
<evidence type="ECO:0000313" key="11">
    <source>
        <dbReference type="Proteomes" id="UP000288716"/>
    </source>
</evidence>
<dbReference type="Gene3D" id="2.30.170.20">
    <property type="entry name" value="Ribosomal protein L24e"/>
    <property type="match status" value="1"/>
</dbReference>
<protein>
    <recommendedName>
        <fullName evidence="5">Probable ribosome biogenesis protein RLP24</fullName>
    </recommendedName>
</protein>
<evidence type="ECO:0000256" key="4">
    <source>
        <dbReference type="ARBA" id="ARBA00023242"/>
    </source>
</evidence>
<evidence type="ECO:0000256" key="1">
    <source>
        <dbReference type="ARBA" id="ARBA00004123"/>
    </source>
</evidence>
<keyword evidence="11" id="KW-1185">Reference proteome</keyword>
<evidence type="ECO:0000256" key="3">
    <source>
        <dbReference type="ARBA" id="ARBA00022517"/>
    </source>
</evidence>
<reference evidence="10 11" key="1">
    <citation type="journal article" date="2018" name="Gigascience">
        <title>Genomes of trombidid mites reveal novel predicted allergens and laterally-transferred genes associated with secondary metabolism.</title>
        <authorList>
            <person name="Dong X."/>
            <person name="Chaisiri K."/>
            <person name="Xia D."/>
            <person name="Armstrong S.D."/>
            <person name="Fang Y."/>
            <person name="Donnelly M.J."/>
            <person name="Kadowaki T."/>
            <person name="McGarry J.W."/>
            <person name="Darby A.C."/>
            <person name="Makepeace B.L."/>
        </authorList>
    </citation>
    <scope>NUCLEOTIDE SEQUENCE [LARGE SCALE GENOMIC DNA]</scope>
    <source>
        <strain evidence="10">UoL-UT</strain>
    </source>
</reference>
<evidence type="ECO:0000256" key="2">
    <source>
        <dbReference type="ARBA" id="ARBA00005647"/>
    </source>
</evidence>
<evidence type="ECO:0000259" key="9">
    <source>
        <dbReference type="SMART" id="SM00746"/>
    </source>
</evidence>
<dbReference type="GO" id="GO:0005730">
    <property type="term" value="C:nucleolus"/>
    <property type="evidence" value="ECO:0007669"/>
    <property type="project" value="TreeGrafter"/>
</dbReference>
<evidence type="ECO:0000256" key="8">
    <source>
        <dbReference type="SAM" id="MobiDB-lite"/>
    </source>
</evidence>
<comment type="caution">
    <text evidence="10">The sequence shown here is derived from an EMBL/GenBank/DDBJ whole genome shotgun (WGS) entry which is preliminary data.</text>
</comment>
<feature type="region of interest" description="Disordered" evidence="8">
    <location>
        <begin position="156"/>
        <end position="176"/>
    </location>
</feature>
<proteinExistence type="inferred from homology"/>
<comment type="subcellular location">
    <subcellularLocation>
        <location evidence="1">Nucleus</location>
    </subcellularLocation>
</comment>
<gene>
    <name evidence="10" type="ORF">B4U80_09734</name>
</gene>
<comment type="function">
    <text evidence="6">Involved in the biogenesis of the 60S ribosomal subunit. Ensures the docking of NOG1 to pre-60S particles.</text>
</comment>
<dbReference type="OrthoDB" id="10262490at2759"/>
<evidence type="ECO:0000313" key="10">
    <source>
        <dbReference type="EMBL" id="RWS29541.1"/>
    </source>
</evidence>
<dbReference type="CDD" id="cd00472">
    <property type="entry name" value="Ribosomal_L24e_L24"/>
    <property type="match status" value="1"/>
</dbReference>
<dbReference type="SMART" id="SM00746">
    <property type="entry name" value="TRASH"/>
    <property type="match status" value="1"/>
</dbReference>
<dbReference type="GO" id="GO:0042273">
    <property type="term" value="P:ribosomal large subunit biogenesis"/>
    <property type="evidence" value="ECO:0007669"/>
    <property type="project" value="TreeGrafter"/>
</dbReference>
<sequence length="176" mass="21017">MRVERCYFCSSPIYPGHGIVFVRNDCKTFRFCRSKCHKNFKHRKNPRKTRWTKSFRKAANKELTADPAFELEKRRNVPVKYSRELWSETMKAMKKIDEIKRKRSDHYVMQRLRKARGIEKERDIKEVKTHLPMIKSPAAGMTKKERGKVVVSEDIADEEFEEQESSEEEEELMEAN</sequence>
<evidence type="ECO:0000256" key="5">
    <source>
        <dbReference type="ARBA" id="ARBA00039784"/>
    </source>
</evidence>
<name>A0A443SPS6_9ACAR</name>
<dbReference type="InterPro" id="IPR000988">
    <property type="entry name" value="Ribosomal_eL24-rel_N"/>
</dbReference>
<dbReference type="InterPro" id="IPR011017">
    <property type="entry name" value="TRASH_dom"/>
</dbReference>
<keyword evidence="4" id="KW-0539">Nucleus</keyword>
<dbReference type="EMBL" id="NCKV01000867">
    <property type="protein sequence ID" value="RWS29541.1"/>
    <property type="molecule type" value="Genomic_DNA"/>
</dbReference>
<dbReference type="InterPro" id="IPR023442">
    <property type="entry name" value="Ribosomal_eL24_CS"/>
</dbReference>
<dbReference type="PROSITE" id="PS01073">
    <property type="entry name" value="RIBOSOMAL_L24E"/>
    <property type="match status" value="1"/>
</dbReference>
<dbReference type="SUPFAM" id="SSF57716">
    <property type="entry name" value="Glucocorticoid receptor-like (DNA-binding domain)"/>
    <property type="match status" value="1"/>
</dbReference>
<accession>A0A443SPS6</accession>
<dbReference type="InterPro" id="IPR038630">
    <property type="entry name" value="L24e/L24_sf"/>
</dbReference>
<organism evidence="10 11">
    <name type="scientific">Leptotrombidium deliense</name>
    <dbReference type="NCBI Taxonomy" id="299467"/>
    <lineage>
        <taxon>Eukaryota</taxon>
        <taxon>Metazoa</taxon>
        <taxon>Ecdysozoa</taxon>
        <taxon>Arthropoda</taxon>
        <taxon>Chelicerata</taxon>
        <taxon>Arachnida</taxon>
        <taxon>Acari</taxon>
        <taxon>Acariformes</taxon>
        <taxon>Trombidiformes</taxon>
        <taxon>Prostigmata</taxon>
        <taxon>Anystina</taxon>
        <taxon>Parasitengona</taxon>
        <taxon>Trombiculoidea</taxon>
        <taxon>Trombiculidae</taxon>
        <taxon>Leptotrombidium</taxon>
    </lineage>
</organism>
<dbReference type="VEuPathDB" id="VectorBase:LDEU002498"/>
<keyword evidence="3" id="KW-0690">Ribosome biogenesis</keyword>
<dbReference type="FunFam" id="2.30.170.20:FF:000001">
    <property type="entry name" value="probable ribosome biogenesis protein RLP24"/>
    <property type="match status" value="1"/>
</dbReference>
<dbReference type="STRING" id="299467.A0A443SPS6"/>
<dbReference type="AlphaFoldDB" id="A0A443SPS6"/>
<dbReference type="PANTHER" id="PTHR10792">
    <property type="entry name" value="60S RIBOSOMAL PROTEIN L24"/>
    <property type="match status" value="1"/>
</dbReference>
<comment type="subunit">
    <text evidence="7">Associated with nucleolar and cytoplasmic pre-60S particles. At the end of biogenesis it dissociates from cytoplasmic pre-60S particles and is likely to be exchanged for its ribosomal homologue, RPL24.</text>
</comment>